<dbReference type="PANTHER" id="PTHR44051:SF8">
    <property type="entry name" value="GLUTATHIONE S-TRANSFERASE GSTA"/>
    <property type="match status" value="1"/>
</dbReference>
<dbReference type="Pfam" id="PF22041">
    <property type="entry name" value="GST_C_7"/>
    <property type="match status" value="1"/>
</dbReference>
<name>A0A9P5UBX1_9AGAR</name>
<dbReference type="Gene3D" id="1.20.1050.10">
    <property type="match status" value="1"/>
</dbReference>
<dbReference type="SUPFAM" id="SSF52833">
    <property type="entry name" value="Thioredoxin-like"/>
    <property type="match status" value="1"/>
</dbReference>
<dbReference type="InterPro" id="IPR054416">
    <property type="entry name" value="GST_UstS-like_C"/>
</dbReference>
<evidence type="ECO:0000313" key="3">
    <source>
        <dbReference type="EMBL" id="KAF9074565.1"/>
    </source>
</evidence>
<feature type="domain" description="GST N-terminal" evidence="2">
    <location>
        <begin position="12"/>
        <end position="104"/>
    </location>
</feature>
<dbReference type="SUPFAM" id="SSF47616">
    <property type="entry name" value="GST C-terminal domain-like"/>
    <property type="match status" value="1"/>
</dbReference>
<organism evidence="3 4">
    <name type="scientific">Rhodocollybia butyracea</name>
    <dbReference type="NCBI Taxonomy" id="206335"/>
    <lineage>
        <taxon>Eukaryota</taxon>
        <taxon>Fungi</taxon>
        <taxon>Dikarya</taxon>
        <taxon>Basidiomycota</taxon>
        <taxon>Agaricomycotina</taxon>
        <taxon>Agaricomycetes</taxon>
        <taxon>Agaricomycetidae</taxon>
        <taxon>Agaricales</taxon>
        <taxon>Marasmiineae</taxon>
        <taxon>Omphalotaceae</taxon>
        <taxon>Rhodocollybia</taxon>
    </lineage>
</organism>
<dbReference type="PANTHER" id="PTHR44051">
    <property type="entry name" value="GLUTATHIONE S-TRANSFERASE-RELATED"/>
    <property type="match status" value="1"/>
</dbReference>
<protein>
    <recommendedName>
        <fullName evidence="2">GST N-terminal domain-containing protein</fullName>
    </recommendedName>
</protein>
<proteinExistence type="inferred from homology"/>
<dbReference type="InterPro" id="IPR036249">
    <property type="entry name" value="Thioredoxin-like_sf"/>
</dbReference>
<dbReference type="EMBL" id="JADNRY010000012">
    <property type="protein sequence ID" value="KAF9074565.1"/>
    <property type="molecule type" value="Genomic_DNA"/>
</dbReference>
<comment type="similarity">
    <text evidence="1">Belongs to the GST superfamily.</text>
</comment>
<sequence length="256" mass="29395">MTDDKTIILYDIPFAEPGVCWSPNTWKTRYCLNYKGLPYRTEWIHYPDIKPLCLKIGAAPTDFEDDGVTPLYTLPVIYDPTTKRTISESFDIAIYLDITYPNTPRVLPEGTHGLQNGFSKLVMARTPRSPWVRLEVVEKLPPGKSQDYFRRTREATYGTKFEEWGPRGRENVKAWAEFQKGLFLLSDHYTKAKEETGGNFLCGDSPTFADFALASILQWCKAGYGSESEEWKDIVTWQKGKWGDFVQSLDNYTQVV</sequence>
<dbReference type="Proteomes" id="UP000772434">
    <property type="component" value="Unassembled WGS sequence"/>
</dbReference>
<evidence type="ECO:0000313" key="4">
    <source>
        <dbReference type="Proteomes" id="UP000772434"/>
    </source>
</evidence>
<dbReference type="AlphaFoldDB" id="A0A9P5UBX1"/>
<keyword evidence="4" id="KW-1185">Reference proteome</keyword>
<evidence type="ECO:0000256" key="1">
    <source>
        <dbReference type="ARBA" id="ARBA00007409"/>
    </source>
</evidence>
<dbReference type="Pfam" id="PF13409">
    <property type="entry name" value="GST_N_2"/>
    <property type="match status" value="1"/>
</dbReference>
<gene>
    <name evidence="3" type="ORF">BDP27DRAFT_1287345</name>
</gene>
<evidence type="ECO:0000259" key="2">
    <source>
        <dbReference type="PROSITE" id="PS50404"/>
    </source>
</evidence>
<dbReference type="InterPro" id="IPR004045">
    <property type="entry name" value="Glutathione_S-Trfase_N"/>
</dbReference>
<dbReference type="InterPro" id="IPR036282">
    <property type="entry name" value="Glutathione-S-Trfase_C_sf"/>
</dbReference>
<comment type="caution">
    <text evidence="3">The sequence shown here is derived from an EMBL/GenBank/DDBJ whole genome shotgun (WGS) entry which is preliminary data.</text>
</comment>
<reference evidence="3" key="1">
    <citation type="submission" date="2020-11" db="EMBL/GenBank/DDBJ databases">
        <authorList>
            <consortium name="DOE Joint Genome Institute"/>
            <person name="Ahrendt S."/>
            <person name="Riley R."/>
            <person name="Andreopoulos W."/>
            <person name="Labutti K."/>
            <person name="Pangilinan J."/>
            <person name="Ruiz-Duenas F.J."/>
            <person name="Barrasa J.M."/>
            <person name="Sanchez-Garcia M."/>
            <person name="Camarero S."/>
            <person name="Miyauchi S."/>
            <person name="Serrano A."/>
            <person name="Linde D."/>
            <person name="Babiker R."/>
            <person name="Drula E."/>
            <person name="Ayuso-Fernandez I."/>
            <person name="Pacheco R."/>
            <person name="Padilla G."/>
            <person name="Ferreira P."/>
            <person name="Barriuso J."/>
            <person name="Kellner H."/>
            <person name="Castanera R."/>
            <person name="Alfaro M."/>
            <person name="Ramirez L."/>
            <person name="Pisabarro A.G."/>
            <person name="Kuo A."/>
            <person name="Tritt A."/>
            <person name="Lipzen A."/>
            <person name="He G."/>
            <person name="Yan M."/>
            <person name="Ng V."/>
            <person name="Cullen D."/>
            <person name="Martin F."/>
            <person name="Rosso M.-N."/>
            <person name="Henrissat B."/>
            <person name="Hibbett D."/>
            <person name="Martinez A.T."/>
            <person name="Grigoriev I.V."/>
        </authorList>
    </citation>
    <scope>NUCLEOTIDE SEQUENCE</scope>
    <source>
        <strain evidence="3">AH 40177</strain>
    </source>
</reference>
<dbReference type="Gene3D" id="3.40.30.10">
    <property type="entry name" value="Glutaredoxin"/>
    <property type="match status" value="1"/>
</dbReference>
<accession>A0A9P5UBX1</accession>
<dbReference type="PROSITE" id="PS50404">
    <property type="entry name" value="GST_NTER"/>
    <property type="match status" value="1"/>
</dbReference>
<dbReference type="OrthoDB" id="4951845at2759"/>